<sequence length="167" mass="18151">MHPEQQSSTDCVLANCETIFDRPVTILCQKEAAFPKYIAVAAGLSEPQPESGRRFSILLSSGACSSASSSVESLLCLSAKLLQRCFTTADGVAYLRTENLDVLDEDGPGHVESNSMASFLDQQLNTNRTPALYGDNRADVGEYRNTQRRILTSPKSISVSRPEHPAI</sequence>
<protein>
    <submittedName>
        <fullName evidence="1">Uncharacterized protein</fullName>
    </submittedName>
</protein>
<dbReference type="EMBL" id="KN847005">
    <property type="protein sequence ID" value="KIW87193.1"/>
    <property type="molecule type" value="Genomic_DNA"/>
</dbReference>
<gene>
    <name evidence="1" type="ORF">Z519_12095</name>
</gene>
<reference evidence="1" key="1">
    <citation type="submission" date="2015-01" db="EMBL/GenBank/DDBJ databases">
        <title>The Genome Sequence of Cladophialophora bantiana CBS 173.52.</title>
        <authorList>
            <consortium name="The Broad Institute Genomics Platform"/>
            <person name="Cuomo C."/>
            <person name="de Hoog S."/>
            <person name="Gorbushina A."/>
            <person name="Stielow B."/>
            <person name="Teixiera M."/>
            <person name="Abouelleil A."/>
            <person name="Chapman S.B."/>
            <person name="Priest M."/>
            <person name="Young S.K."/>
            <person name="Wortman J."/>
            <person name="Nusbaum C."/>
            <person name="Birren B."/>
        </authorList>
    </citation>
    <scope>NUCLEOTIDE SEQUENCE [LARGE SCALE GENOMIC DNA]</scope>
    <source>
        <strain evidence="1">CBS 173.52</strain>
    </source>
</reference>
<dbReference type="RefSeq" id="XP_016613862.1">
    <property type="nucleotide sequence ID" value="XM_016769803.1"/>
</dbReference>
<dbReference type="HOGENOM" id="CLU_1594340_0_0_1"/>
<accession>A0A0D2H1N9</accession>
<organism evidence="1 2">
    <name type="scientific">Cladophialophora bantiana (strain ATCC 10958 / CBS 173.52 / CDC B-1940 / NIH 8579)</name>
    <name type="common">Xylohypha bantiana</name>
    <dbReference type="NCBI Taxonomy" id="1442370"/>
    <lineage>
        <taxon>Eukaryota</taxon>
        <taxon>Fungi</taxon>
        <taxon>Dikarya</taxon>
        <taxon>Ascomycota</taxon>
        <taxon>Pezizomycotina</taxon>
        <taxon>Eurotiomycetes</taxon>
        <taxon>Chaetothyriomycetidae</taxon>
        <taxon>Chaetothyriales</taxon>
        <taxon>Herpotrichiellaceae</taxon>
        <taxon>Cladophialophora</taxon>
    </lineage>
</organism>
<dbReference type="AlphaFoldDB" id="A0A0D2H1N9"/>
<evidence type="ECO:0000313" key="1">
    <source>
        <dbReference type="EMBL" id="KIW87193.1"/>
    </source>
</evidence>
<proteinExistence type="predicted"/>
<name>A0A0D2H1N9_CLAB1</name>
<dbReference type="GeneID" id="27705023"/>
<dbReference type="OrthoDB" id="10613243at2759"/>
<evidence type="ECO:0000313" key="2">
    <source>
        <dbReference type="Proteomes" id="UP000053789"/>
    </source>
</evidence>
<dbReference type="Proteomes" id="UP000053789">
    <property type="component" value="Unassembled WGS sequence"/>
</dbReference>
<keyword evidence="2" id="KW-1185">Reference proteome</keyword>